<dbReference type="SUPFAM" id="SSF52540">
    <property type="entry name" value="P-loop containing nucleoside triphosphate hydrolases"/>
    <property type="match status" value="1"/>
</dbReference>
<dbReference type="InterPro" id="IPR003578">
    <property type="entry name" value="Small_GTPase_Rho"/>
</dbReference>
<keyword evidence="4" id="KW-1185">Reference proteome</keyword>
<name>A0A8H7CT52_9AGAR</name>
<keyword evidence="2" id="KW-0342">GTP-binding</keyword>
<dbReference type="OrthoDB" id="2972991at2759"/>
<dbReference type="PROSITE" id="PS51419">
    <property type="entry name" value="RAB"/>
    <property type="match status" value="1"/>
</dbReference>
<evidence type="ECO:0000256" key="2">
    <source>
        <dbReference type="ARBA" id="ARBA00023134"/>
    </source>
</evidence>
<dbReference type="GO" id="GO:0007264">
    <property type="term" value="P:small GTPase-mediated signal transduction"/>
    <property type="evidence" value="ECO:0007669"/>
    <property type="project" value="InterPro"/>
</dbReference>
<dbReference type="GO" id="GO:0005525">
    <property type="term" value="F:GTP binding"/>
    <property type="evidence" value="ECO:0007669"/>
    <property type="project" value="UniProtKB-KW"/>
</dbReference>
<evidence type="ECO:0000313" key="4">
    <source>
        <dbReference type="Proteomes" id="UP000620124"/>
    </source>
</evidence>
<dbReference type="Gene3D" id="3.40.50.300">
    <property type="entry name" value="P-loop containing nucleotide triphosphate hydrolases"/>
    <property type="match status" value="1"/>
</dbReference>
<dbReference type="EMBL" id="JACAZI010000012">
    <property type="protein sequence ID" value="KAF7347111.1"/>
    <property type="molecule type" value="Genomic_DNA"/>
</dbReference>
<keyword evidence="3" id="KW-0131">Cell cycle</keyword>
<protein>
    <submittedName>
        <fullName evidence="3">Cell division control protein 42</fullName>
    </submittedName>
</protein>
<sequence>MRPLSYPHSDVSLVCFSVRLPASFENVRDKWFPETHHFCPGVPCVIAATQIDLRDDDDAEPGKEKMRIPPIMTAQGERLARELGAVEYVECSAKTQTGVEDAFDVVAAAGVKYQSSVVKRKRKCIVV</sequence>
<gene>
    <name evidence="3" type="ORF">MVEN_01465200</name>
</gene>
<keyword evidence="1" id="KW-0547">Nucleotide-binding</keyword>
<dbReference type="Pfam" id="PF00071">
    <property type="entry name" value="Ras"/>
    <property type="match status" value="1"/>
</dbReference>
<proteinExistence type="predicted"/>
<dbReference type="SMART" id="SM00174">
    <property type="entry name" value="RHO"/>
    <property type="match status" value="1"/>
</dbReference>
<dbReference type="InterPro" id="IPR001806">
    <property type="entry name" value="Small_GTPase"/>
</dbReference>
<reference evidence="3" key="1">
    <citation type="submission" date="2020-05" db="EMBL/GenBank/DDBJ databases">
        <title>Mycena genomes resolve the evolution of fungal bioluminescence.</title>
        <authorList>
            <person name="Tsai I.J."/>
        </authorList>
    </citation>
    <scope>NUCLEOTIDE SEQUENCE</scope>
    <source>
        <strain evidence="3">CCC161011</strain>
    </source>
</reference>
<evidence type="ECO:0000313" key="3">
    <source>
        <dbReference type="EMBL" id="KAF7347111.1"/>
    </source>
</evidence>
<dbReference type="InterPro" id="IPR027417">
    <property type="entry name" value="P-loop_NTPase"/>
</dbReference>
<accession>A0A8H7CT52</accession>
<dbReference type="PRINTS" id="PR00449">
    <property type="entry name" value="RASTRNSFRMNG"/>
</dbReference>
<dbReference type="GO" id="GO:0051301">
    <property type="term" value="P:cell division"/>
    <property type="evidence" value="ECO:0007669"/>
    <property type="project" value="UniProtKB-KW"/>
</dbReference>
<dbReference type="PROSITE" id="PS51420">
    <property type="entry name" value="RHO"/>
    <property type="match status" value="1"/>
</dbReference>
<dbReference type="PROSITE" id="PS51421">
    <property type="entry name" value="RAS"/>
    <property type="match status" value="1"/>
</dbReference>
<dbReference type="PANTHER" id="PTHR24072">
    <property type="entry name" value="RHO FAMILY GTPASE"/>
    <property type="match status" value="1"/>
</dbReference>
<dbReference type="AlphaFoldDB" id="A0A8H7CT52"/>
<dbReference type="Proteomes" id="UP000620124">
    <property type="component" value="Unassembled WGS sequence"/>
</dbReference>
<dbReference type="GO" id="GO:0003924">
    <property type="term" value="F:GTPase activity"/>
    <property type="evidence" value="ECO:0007669"/>
    <property type="project" value="InterPro"/>
</dbReference>
<keyword evidence="3" id="KW-0132">Cell division</keyword>
<organism evidence="3 4">
    <name type="scientific">Mycena venus</name>
    <dbReference type="NCBI Taxonomy" id="2733690"/>
    <lineage>
        <taxon>Eukaryota</taxon>
        <taxon>Fungi</taxon>
        <taxon>Dikarya</taxon>
        <taxon>Basidiomycota</taxon>
        <taxon>Agaricomycotina</taxon>
        <taxon>Agaricomycetes</taxon>
        <taxon>Agaricomycetidae</taxon>
        <taxon>Agaricales</taxon>
        <taxon>Marasmiineae</taxon>
        <taxon>Mycenaceae</taxon>
        <taxon>Mycena</taxon>
    </lineage>
</organism>
<comment type="caution">
    <text evidence="3">The sequence shown here is derived from an EMBL/GenBank/DDBJ whole genome shotgun (WGS) entry which is preliminary data.</text>
</comment>
<evidence type="ECO:0000256" key="1">
    <source>
        <dbReference type="ARBA" id="ARBA00022741"/>
    </source>
</evidence>